<dbReference type="CDD" id="cd00130">
    <property type="entry name" value="PAS"/>
    <property type="match status" value="1"/>
</dbReference>
<dbReference type="FunFam" id="3.30.565.10:FF:000006">
    <property type="entry name" value="Sensor histidine kinase WalK"/>
    <property type="match status" value="1"/>
</dbReference>
<dbReference type="GO" id="GO:0030295">
    <property type="term" value="F:protein kinase activator activity"/>
    <property type="evidence" value="ECO:0007669"/>
    <property type="project" value="TreeGrafter"/>
</dbReference>
<dbReference type="OrthoDB" id="9760752at2"/>
<dbReference type="PRINTS" id="PR01033">
    <property type="entry name" value="PHYTOCHROME"/>
</dbReference>
<dbReference type="SMART" id="SM00387">
    <property type="entry name" value="HATPase_c"/>
    <property type="match status" value="1"/>
</dbReference>
<dbReference type="Gene3D" id="1.10.287.130">
    <property type="match status" value="1"/>
</dbReference>
<keyword evidence="12" id="KW-0675">Receptor</keyword>
<evidence type="ECO:0000259" key="13">
    <source>
        <dbReference type="PROSITE" id="PS50046"/>
    </source>
</evidence>
<dbReference type="InterPro" id="IPR035965">
    <property type="entry name" value="PAS-like_dom_sf"/>
</dbReference>
<dbReference type="GO" id="GO:0000156">
    <property type="term" value="F:phosphorelay response regulator activity"/>
    <property type="evidence" value="ECO:0007669"/>
    <property type="project" value="TreeGrafter"/>
</dbReference>
<dbReference type="InterPro" id="IPR029016">
    <property type="entry name" value="GAF-like_dom_sf"/>
</dbReference>
<evidence type="ECO:0000256" key="5">
    <source>
        <dbReference type="ARBA" id="ARBA00022543"/>
    </source>
</evidence>
<dbReference type="InterPro" id="IPR013515">
    <property type="entry name" value="Phytochrome_cen-reg"/>
</dbReference>
<dbReference type="InterPro" id="IPR000014">
    <property type="entry name" value="PAS"/>
</dbReference>
<evidence type="ECO:0000256" key="11">
    <source>
        <dbReference type="ARBA" id="ARBA00023136"/>
    </source>
</evidence>
<evidence type="ECO:0000256" key="1">
    <source>
        <dbReference type="ARBA" id="ARBA00000085"/>
    </source>
</evidence>
<dbReference type="SUPFAM" id="SSF55781">
    <property type="entry name" value="GAF domain-like"/>
    <property type="match status" value="2"/>
</dbReference>
<dbReference type="SMART" id="SM00065">
    <property type="entry name" value="GAF"/>
    <property type="match status" value="1"/>
</dbReference>
<dbReference type="PROSITE" id="PS50109">
    <property type="entry name" value="HIS_KIN"/>
    <property type="match status" value="1"/>
</dbReference>
<evidence type="ECO:0000256" key="10">
    <source>
        <dbReference type="ARBA" id="ARBA00022991"/>
    </source>
</evidence>
<dbReference type="InterPro" id="IPR005467">
    <property type="entry name" value="His_kinase_dom"/>
</dbReference>
<dbReference type="PANTHER" id="PTHR42878:SF15">
    <property type="entry name" value="BACTERIOPHYTOCHROME"/>
    <property type="match status" value="1"/>
</dbReference>
<keyword evidence="10" id="KW-0157">Chromophore</keyword>
<dbReference type="InterPro" id="IPR043150">
    <property type="entry name" value="Phytochrome_PHY_sf"/>
</dbReference>
<dbReference type="EC" id="2.7.13.3" evidence="4"/>
<keyword evidence="7" id="KW-0716">Sensory transduction</keyword>
<dbReference type="SUPFAM" id="SSF55785">
    <property type="entry name" value="PYP-like sensor domain (PAS domain)"/>
    <property type="match status" value="1"/>
</dbReference>
<proteinExistence type="inferred from homology"/>
<keyword evidence="5" id="KW-0600">Photoreceptor protein</keyword>
<keyword evidence="8 15" id="KW-0808">Transferase</keyword>
<evidence type="ECO:0000256" key="6">
    <source>
        <dbReference type="ARBA" id="ARBA00022553"/>
    </source>
</evidence>
<dbReference type="Pfam" id="PF08446">
    <property type="entry name" value="PAS_2"/>
    <property type="match status" value="1"/>
</dbReference>
<evidence type="ECO:0000256" key="9">
    <source>
        <dbReference type="ARBA" id="ARBA00022777"/>
    </source>
</evidence>
<evidence type="ECO:0000256" key="12">
    <source>
        <dbReference type="ARBA" id="ARBA00023170"/>
    </source>
</evidence>
<dbReference type="Gene3D" id="3.30.450.20">
    <property type="entry name" value="PAS domain"/>
    <property type="match status" value="1"/>
</dbReference>
<dbReference type="Pfam" id="PF01590">
    <property type="entry name" value="GAF"/>
    <property type="match status" value="1"/>
</dbReference>
<evidence type="ECO:0000313" key="16">
    <source>
        <dbReference type="Proteomes" id="UP000184315"/>
    </source>
</evidence>
<dbReference type="Proteomes" id="UP000184315">
    <property type="component" value="Unassembled WGS sequence"/>
</dbReference>
<dbReference type="Pfam" id="PF00512">
    <property type="entry name" value="HisKA"/>
    <property type="match status" value="1"/>
</dbReference>
<dbReference type="SUPFAM" id="SSF55874">
    <property type="entry name" value="ATPase domain of HSP90 chaperone/DNA topoisomerase II/histidine kinase"/>
    <property type="match status" value="1"/>
</dbReference>
<name>A0A1J1LQQ8_9CYAN</name>
<dbReference type="RefSeq" id="WP_072721759.1">
    <property type="nucleotide sequence ID" value="NZ_LN889813.1"/>
</dbReference>
<dbReference type="InterPro" id="IPR016132">
    <property type="entry name" value="Phyto_chromo_attachment"/>
</dbReference>
<dbReference type="PROSITE" id="PS50046">
    <property type="entry name" value="PHYTOCHROME_2"/>
    <property type="match status" value="1"/>
</dbReference>
<dbReference type="Gene3D" id="3.30.450.40">
    <property type="match status" value="1"/>
</dbReference>
<dbReference type="Gene3D" id="3.30.565.10">
    <property type="entry name" value="Histidine kinase-like ATPase, C-terminal domain"/>
    <property type="match status" value="1"/>
</dbReference>
<dbReference type="GO" id="GO:0016020">
    <property type="term" value="C:membrane"/>
    <property type="evidence" value="ECO:0007669"/>
    <property type="project" value="UniProtKB-SubCell"/>
</dbReference>
<reference evidence="16" key="1">
    <citation type="submission" date="2015-10" db="EMBL/GenBank/DDBJ databases">
        <authorList>
            <person name="Regsiter A."/>
            <person name="william w."/>
        </authorList>
    </citation>
    <scope>NUCLEOTIDE SEQUENCE [LARGE SCALE GENOMIC DNA]</scope>
</reference>
<gene>
    <name evidence="15" type="primary">bphB</name>
    <name evidence="15" type="ORF">PL9214650359</name>
</gene>
<keyword evidence="16" id="KW-1185">Reference proteome</keyword>
<dbReference type="GO" id="GO:0007234">
    <property type="term" value="P:osmosensory signaling via phosphorelay pathway"/>
    <property type="evidence" value="ECO:0007669"/>
    <property type="project" value="TreeGrafter"/>
</dbReference>
<feature type="domain" description="Histidine kinase" evidence="14">
    <location>
        <begin position="545"/>
        <end position="768"/>
    </location>
</feature>
<dbReference type="AlphaFoldDB" id="A0A1J1LQQ8"/>
<dbReference type="STRING" id="671072.PL9214650359"/>
<evidence type="ECO:0000256" key="7">
    <source>
        <dbReference type="ARBA" id="ARBA00022606"/>
    </source>
</evidence>
<dbReference type="Pfam" id="PF02518">
    <property type="entry name" value="HATPase_c"/>
    <property type="match status" value="1"/>
</dbReference>
<dbReference type="PANTHER" id="PTHR42878">
    <property type="entry name" value="TWO-COMPONENT HISTIDINE KINASE"/>
    <property type="match status" value="1"/>
</dbReference>
<dbReference type="SMART" id="SM00388">
    <property type="entry name" value="HisKA"/>
    <property type="match status" value="1"/>
</dbReference>
<evidence type="ECO:0000256" key="2">
    <source>
        <dbReference type="ARBA" id="ARBA00006402"/>
    </source>
</evidence>
<dbReference type="Gene3D" id="3.30.450.270">
    <property type="match status" value="1"/>
</dbReference>
<organism evidence="15 16">
    <name type="scientific">Planktothrix tepida PCC 9214</name>
    <dbReference type="NCBI Taxonomy" id="671072"/>
    <lineage>
        <taxon>Bacteria</taxon>
        <taxon>Bacillati</taxon>
        <taxon>Cyanobacteriota</taxon>
        <taxon>Cyanophyceae</taxon>
        <taxon>Oscillatoriophycideae</taxon>
        <taxon>Oscillatoriales</taxon>
        <taxon>Microcoleaceae</taxon>
        <taxon>Planktothrix</taxon>
    </lineage>
</organism>
<dbReference type="GO" id="GO:0009584">
    <property type="term" value="P:detection of visible light"/>
    <property type="evidence" value="ECO:0007669"/>
    <property type="project" value="InterPro"/>
</dbReference>
<keyword evidence="9" id="KW-0418">Kinase</keyword>
<sequence>MNSHNFNLPSTTQFELFPEPLSLNNCDRELIHLPGTIQSHGILFVLSNPDLNILQVSNNTEVYLGIPPEQCLGHPLSFLFASEQLLALQECLEGTFDQVNPVQLQVQINQDIKVFQGIIHRSPQNYFILELEPTAEKESPNFLNFYELTKKVFLKLQKTTTLAQMCEVLIQEIQKITKFDRVMIYRFFSDGSGTVIAEEKREDLEPYLGLHYPDSDIPKQAKQLYILNGLRLIPDINYQPVPIISMPSDTATEPLDLSFSVLRSVSPIHREYLKNMGVAASLSISIVNNNQLWGLIACHHYSPKFLSYSLRTVCEFLGQAMSLELPTKVEHENLDYKLSLKSLQAKFTDIMVQAETIMDALLQNQEDLLKLMAAEGAVFVQDEHLILIGKTPSSSELEPLILWLSDQFKNHTFVTDSLSTVYPPAANFQAVASGLLAISITKIKRNFILWFRPEQLQYVNWAGNPDKPKRIEEDGSLTIFPRKSFALWQETVQGKSLPWQPFEIEAALEVRSALVSIILQKADELAAINLDLQRTNSELDAFVYIASHDLKEPLRGIHNYSTFLLEDYGQVLDEDGVYKLQTLVDLTKRMEDLINSLLHFSRLGRQELKLNPLDLNQLISRIIELFQMSYAADTINIVIPRTLPLIRGDKILIQEVLTNLISNGLKYNEQLIKSVEIGYLDPELLITEETQPFLTLYIRDNGIGIPLKHHDTIFRIFKRLHARTQYGGGTGAGLTIVKKIIERHGGTIWLNSIPHEGTTFYFTLPYFLG</sequence>
<evidence type="ECO:0000256" key="3">
    <source>
        <dbReference type="ARBA" id="ARBA00011738"/>
    </source>
</evidence>
<comment type="subunit">
    <text evidence="3">Homodimer.</text>
</comment>
<comment type="similarity">
    <text evidence="2">In the N-terminal section; belongs to the phytochrome family.</text>
</comment>
<dbReference type="InterPro" id="IPR003594">
    <property type="entry name" value="HATPase_dom"/>
</dbReference>
<dbReference type="InterPro" id="IPR036890">
    <property type="entry name" value="HATPase_C_sf"/>
</dbReference>
<evidence type="ECO:0000256" key="8">
    <source>
        <dbReference type="ARBA" id="ARBA00022679"/>
    </source>
</evidence>
<dbReference type="InterPro" id="IPR003661">
    <property type="entry name" value="HisK_dim/P_dom"/>
</dbReference>
<evidence type="ECO:0000313" key="15">
    <source>
        <dbReference type="EMBL" id="CUR34920.1"/>
    </source>
</evidence>
<dbReference type="GO" id="GO:0009881">
    <property type="term" value="F:photoreceptor activity"/>
    <property type="evidence" value="ECO:0007669"/>
    <property type="project" value="UniProtKB-KW"/>
</dbReference>
<dbReference type="GO" id="GO:0000155">
    <property type="term" value="F:phosphorelay sensor kinase activity"/>
    <property type="evidence" value="ECO:0007669"/>
    <property type="project" value="InterPro"/>
</dbReference>
<dbReference type="EMBL" id="CZDF01000172">
    <property type="protein sequence ID" value="CUR34920.1"/>
    <property type="molecule type" value="Genomic_DNA"/>
</dbReference>
<feature type="domain" description="Phytochrome chromophore attachment site" evidence="13">
    <location>
        <begin position="161"/>
        <end position="319"/>
    </location>
</feature>
<protein>
    <recommendedName>
        <fullName evidence="4">histidine kinase</fullName>
        <ecNumber evidence="4">2.7.13.3</ecNumber>
    </recommendedName>
</protein>
<dbReference type="InterPro" id="IPR001294">
    <property type="entry name" value="Phytochrome"/>
</dbReference>
<dbReference type="InterPro" id="IPR003018">
    <property type="entry name" value="GAF"/>
</dbReference>
<evidence type="ECO:0000259" key="14">
    <source>
        <dbReference type="PROSITE" id="PS50109"/>
    </source>
</evidence>
<dbReference type="InterPro" id="IPR050351">
    <property type="entry name" value="BphY/WalK/GraS-like"/>
</dbReference>
<accession>A0A1J1LQQ8</accession>
<evidence type="ECO:0000256" key="4">
    <source>
        <dbReference type="ARBA" id="ARBA00012438"/>
    </source>
</evidence>
<dbReference type="SUPFAM" id="SSF47384">
    <property type="entry name" value="Homodimeric domain of signal transducing histidine kinase"/>
    <property type="match status" value="1"/>
</dbReference>
<comment type="catalytic activity">
    <reaction evidence="1">
        <text>ATP + protein L-histidine = ADP + protein N-phospho-L-histidine.</text>
        <dbReference type="EC" id="2.7.13.3"/>
    </reaction>
</comment>
<dbReference type="Pfam" id="PF00360">
    <property type="entry name" value="PHY"/>
    <property type="match status" value="1"/>
</dbReference>
<dbReference type="InterPro" id="IPR036097">
    <property type="entry name" value="HisK_dim/P_sf"/>
</dbReference>
<dbReference type="GO" id="GO:0006355">
    <property type="term" value="P:regulation of DNA-templated transcription"/>
    <property type="evidence" value="ECO:0007669"/>
    <property type="project" value="InterPro"/>
</dbReference>
<dbReference type="InterPro" id="IPR013654">
    <property type="entry name" value="PAS_2"/>
</dbReference>
<keyword evidence="11" id="KW-0472">Membrane</keyword>
<keyword evidence="6" id="KW-0597">Phosphoprotein</keyword>
<dbReference type="CDD" id="cd00082">
    <property type="entry name" value="HisKA"/>
    <property type="match status" value="1"/>
</dbReference>